<protein>
    <submittedName>
        <fullName evidence="2">Uncharacterized protein</fullName>
    </submittedName>
</protein>
<gene>
    <name evidence="2" type="ORF">CAP_8582</name>
</gene>
<evidence type="ECO:0000313" key="2">
    <source>
        <dbReference type="EMBL" id="EYF01159.1"/>
    </source>
</evidence>
<dbReference type="STRING" id="1192034.CAP_8582"/>
<organism evidence="2 3">
    <name type="scientific">Chondromyces apiculatus DSM 436</name>
    <dbReference type="NCBI Taxonomy" id="1192034"/>
    <lineage>
        <taxon>Bacteria</taxon>
        <taxon>Pseudomonadati</taxon>
        <taxon>Myxococcota</taxon>
        <taxon>Polyangia</taxon>
        <taxon>Polyangiales</taxon>
        <taxon>Polyangiaceae</taxon>
        <taxon>Chondromyces</taxon>
    </lineage>
</organism>
<comment type="caution">
    <text evidence="2">The sequence shown here is derived from an EMBL/GenBank/DDBJ whole genome shotgun (WGS) entry which is preliminary data.</text>
</comment>
<sequence>MRTFRPRPGPMRSSATWGGPSPSRLRGACIPAKDQGPTGPGTMPRRAVLQTSEQHGLQSSSSC</sequence>
<evidence type="ECO:0000256" key="1">
    <source>
        <dbReference type="SAM" id="MobiDB-lite"/>
    </source>
</evidence>
<dbReference type="EMBL" id="ASRX01000087">
    <property type="protein sequence ID" value="EYF01159.1"/>
    <property type="molecule type" value="Genomic_DNA"/>
</dbReference>
<name>A0A017SW27_9BACT</name>
<feature type="region of interest" description="Disordered" evidence="1">
    <location>
        <begin position="1"/>
        <end position="63"/>
    </location>
</feature>
<proteinExistence type="predicted"/>
<dbReference type="Proteomes" id="UP000019678">
    <property type="component" value="Unassembled WGS sequence"/>
</dbReference>
<dbReference type="AlphaFoldDB" id="A0A017SW27"/>
<accession>A0A017SW27</accession>
<evidence type="ECO:0000313" key="3">
    <source>
        <dbReference type="Proteomes" id="UP000019678"/>
    </source>
</evidence>
<reference evidence="2 3" key="1">
    <citation type="submission" date="2013-05" db="EMBL/GenBank/DDBJ databases">
        <title>Genome assembly of Chondromyces apiculatus DSM 436.</title>
        <authorList>
            <person name="Sharma G."/>
            <person name="Khatri I."/>
            <person name="Kaur C."/>
            <person name="Mayilraj S."/>
            <person name="Subramanian S."/>
        </authorList>
    </citation>
    <scope>NUCLEOTIDE SEQUENCE [LARGE SCALE GENOMIC DNA]</scope>
    <source>
        <strain evidence="2 3">DSM 436</strain>
    </source>
</reference>
<keyword evidence="3" id="KW-1185">Reference proteome</keyword>
<feature type="compositionally biased region" description="Polar residues" evidence="1">
    <location>
        <begin position="49"/>
        <end position="63"/>
    </location>
</feature>